<dbReference type="PANTHER" id="PTHR35617:SF3">
    <property type="entry name" value="CORE-BINDING (CB) DOMAIN-CONTAINING PROTEIN"/>
    <property type="match status" value="1"/>
</dbReference>
<dbReference type="PANTHER" id="PTHR35617">
    <property type="entry name" value="PHAGE_INTEGRASE DOMAIN-CONTAINING PROTEIN"/>
    <property type="match status" value="1"/>
</dbReference>
<evidence type="ECO:0000313" key="3">
    <source>
        <dbReference type="Proteomes" id="UP000789759"/>
    </source>
</evidence>
<protein>
    <submittedName>
        <fullName evidence="2">7750_t:CDS:1</fullName>
    </submittedName>
</protein>
<feature type="region of interest" description="Disordered" evidence="1">
    <location>
        <begin position="267"/>
        <end position="323"/>
    </location>
</feature>
<accession>A0A9N9JHY5</accession>
<evidence type="ECO:0000313" key="2">
    <source>
        <dbReference type="EMBL" id="CAG8781629.1"/>
    </source>
</evidence>
<dbReference type="AlphaFoldDB" id="A0A9N9JHY5"/>
<dbReference type="OrthoDB" id="2441478at2759"/>
<dbReference type="EMBL" id="CAJVQA010024239">
    <property type="protein sequence ID" value="CAG8781629.1"/>
    <property type="molecule type" value="Genomic_DNA"/>
</dbReference>
<keyword evidence="3" id="KW-1185">Reference proteome</keyword>
<sequence length="515" mass="59065">SFKEKNKSIDTEMQNNHKYAQNPCHKAGSNYRKASSYNMHSVPSKTKVLEIAKAEEQNYKVRWLEHLFRSISKGKRTITMMSRSTEELEWTIDNPRNTIRHLQKKDLNKQIVEQERTETSHQLIRDESNSIHNNNIQGLDRKDSTDQDGQFSMCGISQPPGWGSSPEISSVAKAIWEICLERKIKLKTQHAPGIHNVIADYAFQLRFNKHDWMLNPKIFKKIHNRWAYIDTQNFSQRSEGTSLYMSNNTLMDISELVPSSIRYDNRLTLSSTDKEPSTPRPDIRHHTSTENKLSVKALDPNSTSTQMKENHTTPSPHIDQSNLPTESGDEIYDITPSLNYIVFLGDNDRLPLITLVKKTAFLCALSSACHGINKKRMKIFIGKYQESAELCLAMTLHHYVFRTKELRHSEDQKTALFLSNVGLHKPAAVDTTANWLKDIVRKSAPDGKAKDIRVLSALLAQNVGADLNSILALVNWSNLHTYQRFYQWGIKLMLEQNNITEKIMNQARGSYDNLL</sequence>
<comment type="caution">
    <text evidence="2">The sequence shown here is derived from an EMBL/GenBank/DDBJ whole genome shotgun (WGS) entry which is preliminary data.</text>
</comment>
<dbReference type="Proteomes" id="UP000789759">
    <property type="component" value="Unassembled WGS sequence"/>
</dbReference>
<feature type="compositionally biased region" description="Polar residues" evidence="1">
    <location>
        <begin position="300"/>
        <end position="323"/>
    </location>
</feature>
<feature type="region of interest" description="Disordered" evidence="1">
    <location>
        <begin position="1"/>
        <end position="23"/>
    </location>
</feature>
<name>A0A9N9JHY5_9GLOM</name>
<proteinExistence type="predicted"/>
<gene>
    <name evidence="2" type="ORF">CPELLU_LOCUS16421</name>
</gene>
<feature type="compositionally biased region" description="Basic and acidic residues" evidence="1">
    <location>
        <begin position="1"/>
        <end position="10"/>
    </location>
</feature>
<reference evidence="2" key="1">
    <citation type="submission" date="2021-06" db="EMBL/GenBank/DDBJ databases">
        <authorList>
            <person name="Kallberg Y."/>
            <person name="Tangrot J."/>
            <person name="Rosling A."/>
        </authorList>
    </citation>
    <scope>NUCLEOTIDE SEQUENCE</scope>
    <source>
        <strain evidence="2">FL966</strain>
    </source>
</reference>
<evidence type="ECO:0000256" key="1">
    <source>
        <dbReference type="SAM" id="MobiDB-lite"/>
    </source>
</evidence>
<organism evidence="2 3">
    <name type="scientific">Cetraspora pellucida</name>
    <dbReference type="NCBI Taxonomy" id="1433469"/>
    <lineage>
        <taxon>Eukaryota</taxon>
        <taxon>Fungi</taxon>
        <taxon>Fungi incertae sedis</taxon>
        <taxon>Mucoromycota</taxon>
        <taxon>Glomeromycotina</taxon>
        <taxon>Glomeromycetes</taxon>
        <taxon>Diversisporales</taxon>
        <taxon>Gigasporaceae</taxon>
        <taxon>Cetraspora</taxon>
    </lineage>
</organism>
<feature type="compositionally biased region" description="Basic and acidic residues" evidence="1">
    <location>
        <begin position="272"/>
        <end position="289"/>
    </location>
</feature>
<feature type="non-terminal residue" evidence="2">
    <location>
        <position position="515"/>
    </location>
</feature>